<dbReference type="Gene3D" id="3.40.190.290">
    <property type="match status" value="1"/>
</dbReference>
<name>A0A926S4Y0_9HYPH</name>
<dbReference type="InterPro" id="IPR036388">
    <property type="entry name" value="WH-like_DNA-bd_sf"/>
</dbReference>
<dbReference type="Proteomes" id="UP000598467">
    <property type="component" value="Unassembled WGS sequence"/>
</dbReference>
<dbReference type="PROSITE" id="PS50931">
    <property type="entry name" value="HTH_LYSR"/>
    <property type="match status" value="1"/>
</dbReference>
<dbReference type="Pfam" id="PF03466">
    <property type="entry name" value="LysR_substrate"/>
    <property type="match status" value="1"/>
</dbReference>
<comment type="caution">
    <text evidence="6">The sequence shown here is derived from an EMBL/GenBank/DDBJ whole genome shotgun (WGS) entry which is preliminary data.</text>
</comment>
<dbReference type="InterPro" id="IPR036390">
    <property type="entry name" value="WH_DNA-bd_sf"/>
</dbReference>
<dbReference type="CDD" id="cd08471">
    <property type="entry name" value="PBP2_CrgA_like_2"/>
    <property type="match status" value="1"/>
</dbReference>
<dbReference type="InterPro" id="IPR058163">
    <property type="entry name" value="LysR-type_TF_proteobact-type"/>
</dbReference>
<evidence type="ECO:0000313" key="6">
    <source>
        <dbReference type="EMBL" id="MBD1545575.1"/>
    </source>
</evidence>
<accession>A0A926S4Y0</accession>
<dbReference type="EMBL" id="JABFCZ010000005">
    <property type="protein sequence ID" value="MBD1545575.1"/>
    <property type="molecule type" value="Genomic_DNA"/>
</dbReference>
<dbReference type="RefSeq" id="WP_190290259.1">
    <property type="nucleotide sequence ID" value="NZ_JABFCZ010000005.1"/>
</dbReference>
<keyword evidence="3" id="KW-0238">DNA-binding</keyword>
<dbReference type="Gene3D" id="1.10.10.10">
    <property type="entry name" value="Winged helix-like DNA-binding domain superfamily/Winged helix DNA-binding domain"/>
    <property type="match status" value="1"/>
</dbReference>
<keyword evidence="2" id="KW-0805">Transcription regulation</keyword>
<dbReference type="InterPro" id="IPR000847">
    <property type="entry name" value="LysR_HTH_N"/>
</dbReference>
<evidence type="ECO:0000256" key="2">
    <source>
        <dbReference type="ARBA" id="ARBA00023015"/>
    </source>
</evidence>
<dbReference type="FunFam" id="1.10.10.10:FF:000001">
    <property type="entry name" value="LysR family transcriptional regulator"/>
    <property type="match status" value="1"/>
</dbReference>
<evidence type="ECO:0000256" key="1">
    <source>
        <dbReference type="ARBA" id="ARBA00009437"/>
    </source>
</evidence>
<evidence type="ECO:0000313" key="7">
    <source>
        <dbReference type="Proteomes" id="UP000598467"/>
    </source>
</evidence>
<dbReference type="PANTHER" id="PTHR30537:SF5">
    <property type="entry name" value="HTH-TYPE TRANSCRIPTIONAL ACTIVATOR TTDR-RELATED"/>
    <property type="match status" value="1"/>
</dbReference>
<dbReference type="Pfam" id="PF00126">
    <property type="entry name" value="HTH_1"/>
    <property type="match status" value="1"/>
</dbReference>
<organism evidence="6 7">
    <name type="scientific">Roseibium aggregatum</name>
    <dbReference type="NCBI Taxonomy" id="187304"/>
    <lineage>
        <taxon>Bacteria</taxon>
        <taxon>Pseudomonadati</taxon>
        <taxon>Pseudomonadota</taxon>
        <taxon>Alphaproteobacteria</taxon>
        <taxon>Hyphomicrobiales</taxon>
        <taxon>Stappiaceae</taxon>
        <taxon>Roseibium</taxon>
    </lineage>
</organism>
<evidence type="ECO:0000256" key="3">
    <source>
        <dbReference type="ARBA" id="ARBA00023125"/>
    </source>
</evidence>
<dbReference type="GO" id="GO:0043565">
    <property type="term" value="F:sequence-specific DNA binding"/>
    <property type="evidence" value="ECO:0007669"/>
    <property type="project" value="TreeGrafter"/>
</dbReference>
<proteinExistence type="inferred from homology"/>
<dbReference type="SUPFAM" id="SSF46785">
    <property type="entry name" value="Winged helix' DNA-binding domain"/>
    <property type="match status" value="1"/>
</dbReference>
<dbReference type="AlphaFoldDB" id="A0A926S4Y0"/>
<comment type="similarity">
    <text evidence="1">Belongs to the LysR transcriptional regulatory family.</text>
</comment>
<feature type="domain" description="HTH lysR-type" evidence="5">
    <location>
        <begin position="1"/>
        <end position="60"/>
    </location>
</feature>
<dbReference type="InterPro" id="IPR005119">
    <property type="entry name" value="LysR_subst-bd"/>
</dbReference>
<evidence type="ECO:0000256" key="4">
    <source>
        <dbReference type="ARBA" id="ARBA00023163"/>
    </source>
</evidence>
<evidence type="ECO:0000259" key="5">
    <source>
        <dbReference type="PROSITE" id="PS50931"/>
    </source>
</evidence>
<keyword evidence="4" id="KW-0804">Transcription</keyword>
<protein>
    <submittedName>
        <fullName evidence="6">LysR family transcriptional regulator</fullName>
    </submittedName>
</protein>
<dbReference type="GO" id="GO:0006351">
    <property type="term" value="P:DNA-templated transcription"/>
    <property type="evidence" value="ECO:0007669"/>
    <property type="project" value="TreeGrafter"/>
</dbReference>
<sequence length="308" mass="33619">MTDRLDSMSILITAVDAGSLSAGARELGTPLATVSRRVAELEEKLGTQLLLRSARGLVLTDSGTAYVAACRRILEQVAEAERTASGEYSAPKGRLTLTSPIVFGRLHMVPVITEFLKAYPDVDVRLEQCDRLVSLQEEQIDAAIRIGHLPDSSLRARRVGDVRWVACASPAYLAARGRPERAEDLVDHDCITFENLMSADRWRFGDGRDERYVRIRSRLIVNTAEAAIDAAKAGLGITRVLSYQVAKALADKCLEIVLETEEPEAWPVNILYGNGLVPQKLRTFIDFAAPRLTSTLSGIAGKGTKASI</sequence>
<dbReference type="PANTHER" id="PTHR30537">
    <property type="entry name" value="HTH-TYPE TRANSCRIPTIONAL REGULATOR"/>
    <property type="match status" value="1"/>
</dbReference>
<reference evidence="6" key="1">
    <citation type="submission" date="2020-05" db="EMBL/GenBank/DDBJ databases">
        <title>Identification of trans-AT polyketide cluster in two marine bacteria, producers of a novel glutaramide-containing polyketide sesbanimide D and analogs.</title>
        <authorList>
            <person name="Kacar D."/>
            <person name="Rodriguez P."/>
            <person name="Canedo L."/>
            <person name="Gonzalez E."/>
            <person name="Galan B."/>
            <person name="De La Calle F."/>
            <person name="Garcia J.L."/>
        </authorList>
    </citation>
    <scope>NUCLEOTIDE SEQUENCE</scope>
    <source>
        <strain evidence="6">PHM038</strain>
    </source>
</reference>
<dbReference type="GO" id="GO:0003700">
    <property type="term" value="F:DNA-binding transcription factor activity"/>
    <property type="evidence" value="ECO:0007669"/>
    <property type="project" value="InterPro"/>
</dbReference>
<gene>
    <name evidence="6" type="ORF">HK439_04830</name>
</gene>
<dbReference type="SUPFAM" id="SSF53850">
    <property type="entry name" value="Periplasmic binding protein-like II"/>
    <property type="match status" value="1"/>
</dbReference>